<proteinExistence type="predicted"/>
<reference evidence="1" key="1">
    <citation type="submission" date="2019-04" db="EMBL/GenBank/DDBJ databases">
        <title>Microbes associate with the intestines of laboratory mice.</title>
        <authorList>
            <person name="Navarre W."/>
            <person name="Wong E."/>
            <person name="Huang K."/>
            <person name="Tropini C."/>
            <person name="Ng K."/>
            <person name="Yu B."/>
        </authorList>
    </citation>
    <scope>NUCLEOTIDE SEQUENCE</scope>
    <source>
        <strain evidence="1">NM73_A23</strain>
    </source>
</reference>
<evidence type="ECO:0000313" key="2">
    <source>
        <dbReference type="Proteomes" id="UP000308886"/>
    </source>
</evidence>
<gene>
    <name evidence="1" type="ORF">E5358_11460</name>
</gene>
<keyword evidence="2" id="KW-1185">Reference proteome</keyword>
<comment type="caution">
    <text evidence="1">The sequence shown here is derived from an EMBL/GenBank/DDBJ whole genome shotgun (WGS) entry which is preliminary data.</text>
</comment>
<dbReference type="EMBL" id="SRZC01000020">
    <property type="protein sequence ID" value="TGX80987.1"/>
    <property type="molecule type" value="Genomic_DNA"/>
</dbReference>
<accession>A0AC61QN62</accession>
<name>A0AC61QN62_9BACT</name>
<sequence>MKKYLFLMIAMLAMVTVFTSCSDDDEENNAAIPSELVGIWAEDPEFNSDDNLIWEFTTSGDFIYRWYYYKEIDESVAYSYTVKGNTMIASHGSAKALFTIKTLTSEKLVMYDNTNDETFSLTRIKSLP</sequence>
<protein>
    <submittedName>
        <fullName evidence="1">Uncharacterized protein</fullName>
    </submittedName>
</protein>
<organism evidence="1 2">
    <name type="scientific">Palleniella muris</name>
    <dbReference type="NCBI Taxonomy" id="3038145"/>
    <lineage>
        <taxon>Bacteria</taxon>
        <taxon>Pseudomonadati</taxon>
        <taxon>Bacteroidota</taxon>
        <taxon>Bacteroidia</taxon>
        <taxon>Bacteroidales</taxon>
        <taxon>Prevotellaceae</taxon>
        <taxon>Palleniella</taxon>
    </lineage>
</organism>
<dbReference type="Proteomes" id="UP000308886">
    <property type="component" value="Unassembled WGS sequence"/>
</dbReference>
<evidence type="ECO:0000313" key="1">
    <source>
        <dbReference type="EMBL" id="TGX80987.1"/>
    </source>
</evidence>